<dbReference type="Proteomes" id="UP000450917">
    <property type="component" value="Unassembled WGS sequence"/>
</dbReference>
<keyword evidence="1" id="KW-0472">Membrane</keyword>
<dbReference type="RefSeq" id="WP_127604411.1">
    <property type="nucleotide sequence ID" value="NZ_JARTHJ010000074.1"/>
</dbReference>
<dbReference type="InterPro" id="IPR008875">
    <property type="entry name" value="TraX"/>
</dbReference>
<reference evidence="2 3" key="1">
    <citation type="submission" date="2019-11" db="EMBL/GenBank/DDBJ databases">
        <title>Draft genome sequences of five Paenibacillus species of dairy origin.</title>
        <authorList>
            <person name="Olajide A.M."/>
            <person name="Chen S."/>
            <person name="Lapointe G."/>
        </authorList>
    </citation>
    <scope>NUCLEOTIDE SEQUENCE [LARGE SCALE GENOMIC DNA]</scope>
    <source>
        <strain evidence="2 3">2CS3</strain>
    </source>
</reference>
<dbReference type="Pfam" id="PF05857">
    <property type="entry name" value="TraX"/>
    <property type="match status" value="1"/>
</dbReference>
<protein>
    <submittedName>
        <fullName evidence="2">Conjugal transfer protein TraX</fullName>
    </submittedName>
</protein>
<feature type="transmembrane region" description="Helical" evidence="1">
    <location>
        <begin position="25"/>
        <end position="42"/>
    </location>
</feature>
<comment type="caution">
    <text evidence="2">The sequence shown here is derived from an EMBL/GenBank/DDBJ whole genome shotgun (WGS) entry which is preliminary data.</text>
</comment>
<organism evidence="2 3">
    <name type="scientific">Paenibacillus validus</name>
    <dbReference type="NCBI Taxonomy" id="44253"/>
    <lineage>
        <taxon>Bacteria</taxon>
        <taxon>Bacillati</taxon>
        <taxon>Bacillota</taxon>
        <taxon>Bacilli</taxon>
        <taxon>Bacillales</taxon>
        <taxon>Paenibacillaceae</taxon>
        <taxon>Paenibacillus</taxon>
    </lineage>
</organism>
<evidence type="ECO:0000256" key="1">
    <source>
        <dbReference type="SAM" id="Phobius"/>
    </source>
</evidence>
<accession>A0A7X2Z8X4</accession>
<keyword evidence="1" id="KW-0812">Transmembrane</keyword>
<name>A0A7X2Z8X4_9BACL</name>
<evidence type="ECO:0000313" key="2">
    <source>
        <dbReference type="EMBL" id="MUG70416.1"/>
    </source>
</evidence>
<keyword evidence="1" id="KW-1133">Transmembrane helix</keyword>
<feature type="transmembrane region" description="Helical" evidence="1">
    <location>
        <begin position="106"/>
        <end position="131"/>
    </location>
</feature>
<sequence length="203" mass="23336">MWQWVAMISMTADHIGYVFYPDDPLWRVVGRMAFPVYAYLLVQGYLHTRSVWRYLLRLLFIFAVAQIPYMALLKTLEMNVVGTLLISLTVLWAIDKLSWGLKTAVIAAAAGLLLWIPFDYGVYGLILVLVYRYVRTYWAVAAHAVLTLILYAGVPIQMFSVLATLLLYAGALPISRQVPAWLWRSFYPLHLGILFIWFTLQIN</sequence>
<feature type="transmembrane region" description="Helical" evidence="1">
    <location>
        <begin position="137"/>
        <end position="169"/>
    </location>
</feature>
<proteinExistence type="predicted"/>
<feature type="transmembrane region" description="Helical" evidence="1">
    <location>
        <begin position="181"/>
        <end position="200"/>
    </location>
</feature>
<evidence type="ECO:0000313" key="3">
    <source>
        <dbReference type="Proteomes" id="UP000450917"/>
    </source>
</evidence>
<feature type="transmembrane region" description="Helical" evidence="1">
    <location>
        <begin position="54"/>
        <end position="72"/>
    </location>
</feature>
<keyword evidence="3" id="KW-1185">Reference proteome</keyword>
<gene>
    <name evidence="2" type="ORF">GNP93_06955</name>
</gene>
<dbReference type="EMBL" id="WNZX01000004">
    <property type="protein sequence ID" value="MUG70416.1"/>
    <property type="molecule type" value="Genomic_DNA"/>
</dbReference>
<dbReference type="AlphaFoldDB" id="A0A7X2Z8X4"/>